<proteinExistence type="predicted"/>
<gene>
    <name evidence="1" type="ORF">H9657_00625</name>
</gene>
<comment type="caution">
    <text evidence="1">The sequence shown here is derived from an EMBL/GenBank/DDBJ whole genome shotgun (WGS) entry which is preliminary data.</text>
</comment>
<reference evidence="1 2" key="1">
    <citation type="submission" date="2020-08" db="EMBL/GenBank/DDBJ databases">
        <title>A Genomic Blueprint of the Chicken Gut Microbiome.</title>
        <authorList>
            <person name="Gilroy R."/>
            <person name="Ravi A."/>
            <person name="Getino M."/>
            <person name="Pursley I."/>
            <person name="Horton D.L."/>
            <person name="Alikhan N.-F."/>
            <person name="Baker D."/>
            <person name="Gharbi K."/>
            <person name="Hall N."/>
            <person name="Watson M."/>
            <person name="Adriaenssens E.M."/>
            <person name="Foster-Nyarko E."/>
            <person name="Jarju S."/>
            <person name="Secka A."/>
            <person name="Antonio M."/>
            <person name="Oren A."/>
            <person name="Chaudhuri R."/>
            <person name="La Ragione R.M."/>
            <person name="Hildebrand F."/>
            <person name="Pallen M.J."/>
        </authorList>
    </citation>
    <scope>NUCLEOTIDE SEQUENCE [LARGE SCALE GENOMIC DNA]</scope>
    <source>
        <strain evidence="1 2">Sa3CUA2</strain>
    </source>
</reference>
<organism evidence="1 2">
    <name type="scientific">Cellulomonas avistercoris</name>
    <dbReference type="NCBI Taxonomy" id="2762242"/>
    <lineage>
        <taxon>Bacteria</taxon>
        <taxon>Bacillati</taxon>
        <taxon>Actinomycetota</taxon>
        <taxon>Actinomycetes</taxon>
        <taxon>Micrococcales</taxon>
        <taxon>Cellulomonadaceae</taxon>
        <taxon>Cellulomonas</taxon>
    </lineage>
</organism>
<protein>
    <submittedName>
        <fullName evidence="1">Uncharacterized protein</fullName>
    </submittedName>
</protein>
<dbReference type="RefSeq" id="WP_191779314.1">
    <property type="nucleotide sequence ID" value="NZ_JACSQV010000001.1"/>
</dbReference>
<name>A0ABR8Q8M8_9CELL</name>
<dbReference type="EMBL" id="JACSQV010000001">
    <property type="protein sequence ID" value="MBD7916788.1"/>
    <property type="molecule type" value="Genomic_DNA"/>
</dbReference>
<sequence length="55" mass="6175">MGGALFLPLSTAVRGPLLCCAFRRWCHDPVPTHHFADHGSEGKQWARELQRCEKG</sequence>
<dbReference type="Proteomes" id="UP000604241">
    <property type="component" value="Unassembled WGS sequence"/>
</dbReference>
<keyword evidence="2" id="KW-1185">Reference proteome</keyword>
<accession>A0ABR8Q8M8</accession>
<evidence type="ECO:0000313" key="2">
    <source>
        <dbReference type="Proteomes" id="UP000604241"/>
    </source>
</evidence>
<evidence type="ECO:0000313" key="1">
    <source>
        <dbReference type="EMBL" id="MBD7916788.1"/>
    </source>
</evidence>